<dbReference type="RefSeq" id="WP_151642375.1">
    <property type="nucleotide sequence ID" value="NZ_CP044543.1"/>
</dbReference>
<dbReference type="CDD" id="cd05930">
    <property type="entry name" value="A_NRPS"/>
    <property type="match status" value="1"/>
</dbReference>
<accession>A0A5P6NZH1</accession>
<keyword evidence="3" id="KW-0597">Phosphoprotein</keyword>
<gene>
    <name evidence="5" type="ORF">F8237_03255</name>
</gene>
<dbReference type="GO" id="GO:0003824">
    <property type="term" value="F:catalytic activity"/>
    <property type="evidence" value="ECO:0007669"/>
    <property type="project" value="InterPro"/>
</dbReference>
<dbReference type="GO" id="GO:0005737">
    <property type="term" value="C:cytoplasm"/>
    <property type="evidence" value="ECO:0007669"/>
    <property type="project" value="TreeGrafter"/>
</dbReference>
<dbReference type="InterPro" id="IPR001242">
    <property type="entry name" value="Condensation_dom"/>
</dbReference>
<dbReference type="OrthoDB" id="9803968at2"/>
<evidence type="ECO:0000256" key="1">
    <source>
        <dbReference type="ARBA" id="ARBA00001957"/>
    </source>
</evidence>
<dbReference type="Pfam" id="PF00668">
    <property type="entry name" value="Condensation"/>
    <property type="match status" value="1"/>
</dbReference>
<evidence type="ECO:0000313" key="5">
    <source>
        <dbReference type="EMBL" id="QFI71471.1"/>
    </source>
</evidence>
<reference evidence="6" key="1">
    <citation type="submission" date="2019-10" db="EMBL/GenBank/DDBJ databases">
        <title>Complete Genome Sequence of Bradyrhizobium betae type strain PL7HG1T.</title>
        <authorList>
            <person name="Bromfield E.S.P."/>
            <person name="Cloutier S."/>
        </authorList>
    </citation>
    <scope>NUCLEOTIDE SEQUENCE [LARGE SCALE GENOMIC DNA]</scope>
    <source>
        <strain evidence="6">PL7HG1</strain>
    </source>
</reference>
<name>A0A5P6NZH1_9BRAD</name>
<evidence type="ECO:0000256" key="2">
    <source>
        <dbReference type="ARBA" id="ARBA00022450"/>
    </source>
</evidence>
<dbReference type="PROSITE" id="PS00455">
    <property type="entry name" value="AMP_BINDING"/>
    <property type="match status" value="1"/>
</dbReference>
<dbReference type="InterPro" id="IPR020845">
    <property type="entry name" value="AMP-binding_CS"/>
</dbReference>
<dbReference type="SUPFAM" id="SSF47336">
    <property type="entry name" value="ACP-like"/>
    <property type="match status" value="1"/>
</dbReference>
<dbReference type="Gene3D" id="3.30.300.30">
    <property type="match status" value="1"/>
</dbReference>
<dbReference type="InterPro" id="IPR042099">
    <property type="entry name" value="ANL_N_sf"/>
</dbReference>
<dbReference type="SUPFAM" id="SSF56801">
    <property type="entry name" value="Acetyl-CoA synthetase-like"/>
    <property type="match status" value="1"/>
</dbReference>
<dbReference type="SMART" id="SM00824">
    <property type="entry name" value="PKS_TE"/>
    <property type="match status" value="1"/>
</dbReference>
<dbReference type="InterPro" id="IPR010071">
    <property type="entry name" value="AA_adenyl_dom"/>
</dbReference>
<dbReference type="InterPro" id="IPR045851">
    <property type="entry name" value="AMP-bd_C_sf"/>
</dbReference>
<sequence length="1293" mass="138697">MREASIAPERFPLSVAQRDIWFGQLLDKTGCVYNIGLYTEIVGELDLRTLATAAEHVVDHTESLRLRCYARDDALWQEVVAARGEILSIIDVRQAPDPSAAAVGRINSELRRPFRLETEPPFRWLLLQTADARWLWGQIYHHIAFDGQSAWIVGNRLAETYSALREGQSCPDYPLGGTAAMASEAQAYRKSSRCDDDRRYWKTTLAGAEKMSSWSATGARAGGSSDAVLRETCYLPASVSDQLRELSRQAGIRPEHLLMAAAAVLQSVYQGQHEVVLGTQLLGRLASAARAFPAMASNECHLRVNVSPGLGFDAVARDISRQMRLALRHQAYRFEHVRNDLGLRPGEPDYFSLSVNIMLVDQDLQFSGAQSSSHYLSYGPVRDLSLSLIDNKAEGRLRMDLDGNAALYRRTDLQSHLSRIVAIAAQIATTGFPVGALALPVDIDEPRADPVTTTTAATIGKTLPDVLAAAFAAASGRVAIVGGGQSQTYDELDKRSNRLARYLIDRGVGPETVVAIGLDRSLEAVAAVLAVLKAGGGCLPLDPQHPAERLSHMIADSGAPVVLTQRGTADIFAGHDIAAIVLGNGAVEEGIAACDPEPLSQSDRSAPLQAQNIAFLIYTSGSTGRPKGVALTHQNLVGKLGDQLGLWDVGPSSRFVFSSSMSFDPSIHQMLLPLVAGATCIVLSPAETSDPALFMRSVVNLAATHIDVVPSFAAVIADSIPIGLSTLRVLILGGEVLPAPLLEKLRSRLPSCRFFNMYGPTEACIDATAFEIAAVAVDQAIPIGRALPSYGVHILDECLRPMPLGVVGEIYISGAGLTRGYWRRPGLTAERFLPCPFGAAGERMYRTGDRAYRDADGEIVFCGRKDEQVKLRGVRIELAEIELALLGQAGVAEAAAIFDDSSADARLVAYVVPSGDVRLDGSGLRAVLVTTLPPVMVPSVVVVLETMPLLPNGKLDRRSLPRGQRDVSADRVEPESDLEADICRLFGSLTGADRVTVLDNFFLLGGHSLMVMQLASRLRADHGRELPIELVFDNPTPRALAKAITAREFAAAHHQLVRLRVSGSLRPLFCVPPAAGLAQVYYRMLDGLDVRIPVYGLQAAGVVDAAPPPGSIADMARGYVDALRTVQPRGPYHLMGWSFGGVVAHDMTRLLEAEGDEVAVLFLIDSYFSNVSADVAGPRTVPGSMLGGEGDASLSGGDETSEDLLDRIAAAFEWSGRLLADHTPRRVRAPLVFVRATDNLDADLSSSLGAVTSGAIEIVGVDAGHYSVFEPPHAARIGAILSRNMIRAATRGS</sequence>
<dbReference type="Pfam" id="PF00550">
    <property type="entry name" value="PP-binding"/>
    <property type="match status" value="1"/>
</dbReference>
<dbReference type="FunFam" id="3.40.50.980:FF:000001">
    <property type="entry name" value="Non-ribosomal peptide synthetase"/>
    <property type="match status" value="1"/>
</dbReference>
<dbReference type="PANTHER" id="PTHR45527:SF1">
    <property type="entry name" value="FATTY ACID SYNTHASE"/>
    <property type="match status" value="1"/>
</dbReference>
<dbReference type="Gene3D" id="3.30.559.30">
    <property type="entry name" value="Nonribosomal peptide synthetase, condensation domain"/>
    <property type="match status" value="1"/>
</dbReference>
<dbReference type="GO" id="GO:0044550">
    <property type="term" value="P:secondary metabolite biosynthetic process"/>
    <property type="evidence" value="ECO:0007669"/>
    <property type="project" value="TreeGrafter"/>
</dbReference>
<dbReference type="SUPFAM" id="SSF53474">
    <property type="entry name" value="alpha/beta-Hydrolases"/>
    <property type="match status" value="1"/>
</dbReference>
<proteinExistence type="predicted"/>
<feature type="domain" description="Carrier" evidence="4">
    <location>
        <begin position="973"/>
        <end position="1048"/>
    </location>
</feature>
<dbReference type="InterPro" id="IPR000873">
    <property type="entry name" value="AMP-dep_synth/lig_dom"/>
</dbReference>
<dbReference type="SUPFAM" id="SSF52777">
    <property type="entry name" value="CoA-dependent acyltransferases"/>
    <property type="match status" value="2"/>
</dbReference>
<dbReference type="FunFam" id="3.40.50.12780:FF:000012">
    <property type="entry name" value="Non-ribosomal peptide synthetase"/>
    <property type="match status" value="1"/>
</dbReference>
<dbReference type="GO" id="GO:0043041">
    <property type="term" value="P:amino acid activation for nonribosomal peptide biosynthetic process"/>
    <property type="evidence" value="ECO:0007669"/>
    <property type="project" value="TreeGrafter"/>
</dbReference>
<evidence type="ECO:0000313" key="6">
    <source>
        <dbReference type="Proteomes" id="UP000325641"/>
    </source>
</evidence>
<dbReference type="GO" id="GO:0031177">
    <property type="term" value="F:phosphopantetheine binding"/>
    <property type="evidence" value="ECO:0007669"/>
    <property type="project" value="InterPro"/>
</dbReference>
<dbReference type="InterPro" id="IPR029058">
    <property type="entry name" value="AB_hydrolase_fold"/>
</dbReference>
<dbReference type="Gene3D" id="3.40.50.12780">
    <property type="entry name" value="N-terminal domain of ligase-like"/>
    <property type="match status" value="1"/>
</dbReference>
<comment type="cofactor">
    <cofactor evidence="1">
        <name>pantetheine 4'-phosphate</name>
        <dbReference type="ChEBI" id="CHEBI:47942"/>
    </cofactor>
</comment>
<dbReference type="InterPro" id="IPR009081">
    <property type="entry name" value="PP-bd_ACP"/>
</dbReference>
<dbReference type="EMBL" id="CP044543">
    <property type="protein sequence ID" value="QFI71471.1"/>
    <property type="molecule type" value="Genomic_DNA"/>
</dbReference>
<dbReference type="InterPro" id="IPR001031">
    <property type="entry name" value="Thioesterase"/>
</dbReference>
<dbReference type="PANTHER" id="PTHR45527">
    <property type="entry name" value="NONRIBOSOMAL PEPTIDE SYNTHETASE"/>
    <property type="match status" value="1"/>
</dbReference>
<organism evidence="5 6">
    <name type="scientific">Bradyrhizobium betae</name>
    <dbReference type="NCBI Taxonomy" id="244734"/>
    <lineage>
        <taxon>Bacteria</taxon>
        <taxon>Pseudomonadati</taxon>
        <taxon>Pseudomonadota</taxon>
        <taxon>Alphaproteobacteria</taxon>
        <taxon>Hyphomicrobiales</taxon>
        <taxon>Nitrobacteraceae</taxon>
        <taxon>Bradyrhizobium</taxon>
    </lineage>
</organism>
<keyword evidence="2" id="KW-0596">Phosphopantetheine</keyword>
<protein>
    <submittedName>
        <fullName evidence="5">Amino acid adenylation domain-containing protein</fullName>
    </submittedName>
</protein>
<dbReference type="PROSITE" id="PS00012">
    <property type="entry name" value="PHOSPHOPANTETHEINE"/>
    <property type="match status" value="1"/>
</dbReference>
<dbReference type="InterPro" id="IPR023213">
    <property type="entry name" value="CAT-like_dom_sf"/>
</dbReference>
<dbReference type="Pfam" id="PF13193">
    <property type="entry name" value="AMP-binding_C"/>
    <property type="match status" value="1"/>
</dbReference>
<dbReference type="InterPro" id="IPR025110">
    <property type="entry name" value="AMP-bd_C"/>
</dbReference>
<dbReference type="Pfam" id="PF00975">
    <property type="entry name" value="Thioesterase"/>
    <property type="match status" value="1"/>
</dbReference>
<dbReference type="InterPro" id="IPR036736">
    <property type="entry name" value="ACP-like_sf"/>
</dbReference>
<dbReference type="InterPro" id="IPR006162">
    <property type="entry name" value="Ppantetheine_attach_site"/>
</dbReference>
<dbReference type="SMART" id="SM00823">
    <property type="entry name" value="PKS_PP"/>
    <property type="match status" value="1"/>
</dbReference>
<dbReference type="PROSITE" id="PS50075">
    <property type="entry name" value="CARRIER"/>
    <property type="match status" value="1"/>
</dbReference>
<dbReference type="KEGG" id="bbet:F8237_03255"/>
<dbReference type="Gene3D" id="3.30.559.10">
    <property type="entry name" value="Chloramphenicol acetyltransferase-like domain"/>
    <property type="match status" value="1"/>
</dbReference>
<evidence type="ECO:0000256" key="3">
    <source>
        <dbReference type="ARBA" id="ARBA00022553"/>
    </source>
</evidence>
<dbReference type="InterPro" id="IPR020802">
    <property type="entry name" value="TesA-like"/>
</dbReference>
<evidence type="ECO:0000259" key="4">
    <source>
        <dbReference type="PROSITE" id="PS50075"/>
    </source>
</evidence>
<dbReference type="NCBIfam" id="TIGR01733">
    <property type="entry name" value="AA-adenyl-dom"/>
    <property type="match status" value="1"/>
</dbReference>
<dbReference type="InterPro" id="IPR020806">
    <property type="entry name" value="PKS_PP-bd"/>
</dbReference>
<dbReference type="Proteomes" id="UP000325641">
    <property type="component" value="Chromosome"/>
</dbReference>
<dbReference type="Gene3D" id="3.40.50.1820">
    <property type="entry name" value="alpha/beta hydrolase"/>
    <property type="match status" value="1"/>
</dbReference>
<dbReference type="Gene3D" id="1.10.1200.10">
    <property type="entry name" value="ACP-like"/>
    <property type="match status" value="1"/>
</dbReference>
<dbReference type="Pfam" id="PF00501">
    <property type="entry name" value="AMP-binding"/>
    <property type="match status" value="1"/>
</dbReference>